<dbReference type="Proteomes" id="UP000299102">
    <property type="component" value="Unassembled WGS sequence"/>
</dbReference>
<dbReference type="OrthoDB" id="7489017at2759"/>
<name>A0A4C1TCY6_EUMVA</name>
<gene>
    <name evidence="1" type="ORF">EVAR_92849_1</name>
</gene>
<sequence>MNDEMKIDFASIHGGGDKNVWAFAPVDSVVPLSITSICRYSTDLTLEKLLTLCLLAVLVSAEDTPPGLISKDSEQDLLAEATQNGYHHNVILTMAFHDTNQTE</sequence>
<dbReference type="AlphaFoldDB" id="A0A4C1TCY6"/>
<protein>
    <submittedName>
        <fullName evidence="1">Uncharacterized protein</fullName>
    </submittedName>
</protein>
<proteinExistence type="predicted"/>
<comment type="caution">
    <text evidence="1">The sequence shown here is derived from an EMBL/GenBank/DDBJ whole genome shotgun (WGS) entry which is preliminary data.</text>
</comment>
<keyword evidence="2" id="KW-1185">Reference proteome</keyword>
<reference evidence="1 2" key="1">
    <citation type="journal article" date="2019" name="Commun. Biol.">
        <title>The bagworm genome reveals a unique fibroin gene that provides high tensile strength.</title>
        <authorList>
            <person name="Kono N."/>
            <person name="Nakamura H."/>
            <person name="Ohtoshi R."/>
            <person name="Tomita M."/>
            <person name="Numata K."/>
            <person name="Arakawa K."/>
        </authorList>
    </citation>
    <scope>NUCLEOTIDE SEQUENCE [LARGE SCALE GENOMIC DNA]</scope>
</reference>
<organism evidence="1 2">
    <name type="scientific">Eumeta variegata</name>
    <name type="common">Bagworm moth</name>
    <name type="synonym">Eumeta japonica</name>
    <dbReference type="NCBI Taxonomy" id="151549"/>
    <lineage>
        <taxon>Eukaryota</taxon>
        <taxon>Metazoa</taxon>
        <taxon>Ecdysozoa</taxon>
        <taxon>Arthropoda</taxon>
        <taxon>Hexapoda</taxon>
        <taxon>Insecta</taxon>
        <taxon>Pterygota</taxon>
        <taxon>Neoptera</taxon>
        <taxon>Endopterygota</taxon>
        <taxon>Lepidoptera</taxon>
        <taxon>Glossata</taxon>
        <taxon>Ditrysia</taxon>
        <taxon>Tineoidea</taxon>
        <taxon>Psychidae</taxon>
        <taxon>Oiketicinae</taxon>
        <taxon>Eumeta</taxon>
    </lineage>
</organism>
<dbReference type="EMBL" id="BGZK01000046">
    <property type="protein sequence ID" value="GBP11318.1"/>
    <property type="molecule type" value="Genomic_DNA"/>
</dbReference>
<evidence type="ECO:0000313" key="2">
    <source>
        <dbReference type="Proteomes" id="UP000299102"/>
    </source>
</evidence>
<accession>A0A4C1TCY6</accession>
<evidence type="ECO:0000313" key="1">
    <source>
        <dbReference type="EMBL" id="GBP11318.1"/>
    </source>
</evidence>